<sequence length="386" mass="42209">MPISLWPLGITPGAVPATLGEMSEIDKFSRSGTPLCDEPADSASRCGLGSGDLCIPYHRAHDGTWGYVWGDCWRGPGQSGDYLGSPLILVEDDFDPSGARPIEFTRPLPGDRPAGQLFDYRRHADNGFGVTEVSRIPNDAIEFGGRTFVQYTSVHTWVPPNSDTDGSGFSGVAYSDDYGVTWQDFGYHWHGAALGINGNPYGMWTFAGIDPDGYLYIFAKPWNGSHHYRHDRGRIQLFRYDPADFFHGDFAAQQNWAHVDGEWGWYPAARQAPTPIFGPGNNLGEFSVERIGSVYVMSYFDCTDLSVCTRTAPRPDALWSAPKTQVVHDATVAPEHAGFPQLPNLYGGYLHPGSSSPDNLTAVISRWTGIAGSGPYTVTQWTGLSA</sequence>
<organism evidence="2 3">
    <name type="scientific">Nocardia speluncae</name>
    <dbReference type="NCBI Taxonomy" id="419477"/>
    <lineage>
        <taxon>Bacteria</taxon>
        <taxon>Bacillati</taxon>
        <taxon>Actinomycetota</taxon>
        <taxon>Actinomycetes</taxon>
        <taxon>Mycobacteriales</taxon>
        <taxon>Nocardiaceae</taxon>
        <taxon>Nocardia</taxon>
    </lineage>
</organism>
<gene>
    <name evidence="2" type="ORF">HGA13_04850</name>
</gene>
<dbReference type="Pfam" id="PF13810">
    <property type="entry name" value="DUF4185"/>
    <property type="match status" value="1"/>
</dbReference>
<dbReference type="AlphaFoldDB" id="A0A846XEP7"/>
<evidence type="ECO:0000313" key="3">
    <source>
        <dbReference type="Proteomes" id="UP000565715"/>
    </source>
</evidence>
<dbReference type="InterPro" id="IPR025442">
    <property type="entry name" value="DUF4185"/>
</dbReference>
<proteinExistence type="predicted"/>
<evidence type="ECO:0000313" key="2">
    <source>
        <dbReference type="EMBL" id="NKY32404.1"/>
    </source>
</evidence>
<name>A0A846XEP7_9NOCA</name>
<dbReference type="EMBL" id="JAAXOO010000001">
    <property type="protein sequence ID" value="NKY32404.1"/>
    <property type="molecule type" value="Genomic_DNA"/>
</dbReference>
<reference evidence="2 3" key="1">
    <citation type="submission" date="2020-04" db="EMBL/GenBank/DDBJ databases">
        <title>MicrobeNet Type strains.</title>
        <authorList>
            <person name="Nicholson A.C."/>
        </authorList>
    </citation>
    <scope>NUCLEOTIDE SEQUENCE [LARGE SCALE GENOMIC DNA]</scope>
    <source>
        <strain evidence="2 3">DSM 45078</strain>
    </source>
</reference>
<comment type="caution">
    <text evidence="2">The sequence shown here is derived from an EMBL/GenBank/DDBJ whole genome shotgun (WGS) entry which is preliminary data.</text>
</comment>
<dbReference type="Proteomes" id="UP000565715">
    <property type="component" value="Unassembled WGS sequence"/>
</dbReference>
<feature type="domain" description="DUF4185" evidence="1">
    <location>
        <begin position="39"/>
        <end position="381"/>
    </location>
</feature>
<evidence type="ECO:0000259" key="1">
    <source>
        <dbReference type="Pfam" id="PF13810"/>
    </source>
</evidence>
<keyword evidence="3" id="KW-1185">Reference proteome</keyword>
<accession>A0A846XEP7</accession>
<protein>
    <submittedName>
        <fullName evidence="2">DUF4185 domain-containing protein</fullName>
    </submittedName>
</protein>